<dbReference type="AlphaFoldDB" id="A0A0F9MRF8"/>
<name>A0A0F9MRF8_9ZZZZ</name>
<reference evidence="1" key="1">
    <citation type="journal article" date="2015" name="Nature">
        <title>Complex archaea that bridge the gap between prokaryotes and eukaryotes.</title>
        <authorList>
            <person name="Spang A."/>
            <person name="Saw J.H."/>
            <person name="Jorgensen S.L."/>
            <person name="Zaremba-Niedzwiedzka K."/>
            <person name="Martijn J."/>
            <person name="Lind A.E."/>
            <person name="van Eijk R."/>
            <person name="Schleper C."/>
            <person name="Guy L."/>
            <person name="Ettema T.J."/>
        </authorList>
    </citation>
    <scope>NUCLEOTIDE SEQUENCE</scope>
</reference>
<protein>
    <submittedName>
        <fullName evidence="1">Uncharacterized protein</fullName>
    </submittedName>
</protein>
<sequence length="90" mass="10559">MDYEGMKVFSLNMYFKLPDDFEGGLTQALEEYVKYRKENNLKNHPGYDLSKKSRSNMWSDFLDAVEEGFKMHGEWGISEIKNNECMCKGN</sequence>
<organism evidence="1">
    <name type="scientific">marine sediment metagenome</name>
    <dbReference type="NCBI Taxonomy" id="412755"/>
    <lineage>
        <taxon>unclassified sequences</taxon>
        <taxon>metagenomes</taxon>
        <taxon>ecological metagenomes</taxon>
    </lineage>
</organism>
<proteinExistence type="predicted"/>
<gene>
    <name evidence="1" type="ORF">LCGC14_1426890</name>
</gene>
<evidence type="ECO:0000313" key="1">
    <source>
        <dbReference type="EMBL" id="KKM71807.1"/>
    </source>
</evidence>
<comment type="caution">
    <text evidence="1">The sequence shown here is derived from an EMBL/GenBank/DDBJ whole genome shotgun (WGS) entry which is preliminary data.</text>
</comment>
<dbReference type="EMBL" id="LAZR01009572">
    <property type="protein sequence ID" value="KKM71807.1"/>
    <property type="molecule type" value="Genomic_DNA"/>
</dbReference>
<accession>A0A0F9MRF8</accession>